<dbReference type="SUPFAM" id="SSF48452">
    <property type="entry name" value="TPR-like"/>
    <property type="match status" value="1"/>
</dbReference>
<dbReference type="RefSeq" id="XP_020433621.1">
    <property type="nucleotide sequence ID" value="XM_020576372.1"/>
</dbReference>
<dbReference type="Proteomes" id="UP000001396">
    <property type="component" value="Unassembled WGS sequence"/>
</dbReference>
<feature type="repeat" description="TPR" evidence="1">
    <location>
        <begin position="264"/>
        <end position="297"/>
    </location>
</feature>
<organism evidence="3 4">
    <name type="scientific">Heterostelium pallidum (strain ATCC 26659 / Pp 5 / PN500)</name>
    <name type="common">Cellular slime mold</name>
    <name type="synonym">Polysphondylium pallidum</name>
    <dbReference type="NCBI Taxonomy" id="670386"/>
    <lineage>
        <taxon>Eukaryota</taxon>
        <taxon>Amoebozoa</taxon>
        <taxon>Evosea</taxon>
        <taxon>Eumycetozoa</taxon>
        <taxon>Dictyostelia</taxon>
        <taxon>Acytosteliales</taxon>
        <taxon>Acytosteliaceae</taxon>
        <taxon>Heterostelium</taxon>
    </lineage>
</organism>
<dbReference type="PANTHER" id="PTHR44749:SF1">
    <property type="entry name" value="TETRATRICOPEPTIDE-LIKE HELICAL DOMAIN-CONTAINING PROTEIN"/>
    <property type="match status" value="1"/>
</dbReference>
<evidence type="ECO:0000313" key="4">
    <source>
        <dbReference type="Proteomes" id="UP000001396"/>
    </source>
</evidence>
<feature type="compositionally biased region" description="Gly residues" evidence="2">
    <location>
        <begin position="197"/>
        <end position="206"/>
    </location>
</feature>
<reference evidence="3 4" key="1">
    <citation type="journal article" date="2011" name="Genome Res.">
        <title>Phylogeny-wide analysis of social amoeba genomes highlights ancient origins for complex intercellular communication.</title>
        <authorList>
            <person name="Heidel A.J."/>
            <person name="Lawal H.M."/>
            <person name="Felder M."/>
            <person name="Schilde C."/>
            <person name="Helps N.R."/>
            <person name="Tunggal B."/>
            <person name="Rivero F."/>
            <person name="John U."/>
            <person name="Schleicher M."/>
            <person name="Eichinger L."/>
            <person name="Platzer M."/>
            <person name="Noegel A.A."/>
            <person name="Schaap P."/>
            <person name="Gloeckner G."/>
        </authorList>
    </citation>
    <scope>NUCLEOTIDE SEQUENCE [LARGE SCALE GENOMIC DNA]</scope>
    <source>
        <strain evidence="4">ATCC 26659 / Pp 5 / PN500</strain>
    </source>
</reference>
<feature type="compositionally biased region" description="Low complexity" evidence="2">
    <location>
        <begin position="161"/>
        <end position="196"/>
    </location>
</feature>
<proteinExistence type="predicted"/>
<dbReference type="Gene3D" id="1.25.40.10">
    <property type="entry name" value="Tetratricopeptide repeat domain"/>
    <property type="match status" value="4"/>
</dbReference>
<comment type="caution">
    <text evidence="3">The sequence shown here is derived from an EMBL/GenBank/DDBJ whole genome shotgun (WGS) entry which is preliminary data.</text>
</comment>
<dbReference type="InParanoid" id="D3BAB7"/>
<feature type="repeat" description="TPR" evidence="1">
    <location>
        <begin position="333"/>
        <end position="366"/>
    </location>
</feature>
<evidence type="ECO:0000256" key="2">
    <source>
        <dbReference type="SAM" id="MobiDB-lite"/>
    </source>
</evidence>
<protein>
    <submittedName>
        <fullName evidence="3">Tetratricopeptide-like helical domain-containing protein</fullName>
    </submittedName>
</protein>
<dbReference type="InterPro" id="IPR011990">
    <property type="entry name" value="TPR-like_helical_dom_sf"/>
</dbReference>
<name>D3BAB7_HETP5</name>
<keyword evidence="4" id="KW-1185">Reference proteome</keyword>
<accession>D3BAB7</accession>
<feature type="repeat" description="TPR" evidence="1">
    <location>
        <begin position="401"/>
        <end position="434"/>
    </location>
</feature>
<gene>
    <name evidence="3" type="ORF">PPL_05493</name>
</gene>
<evidence type="ECO:0000256" key="1">
    <source>
        <dbReference type="PROSITE-ProRule" id="PRU00339"/>
    </source>
</evidence>
<dbReference type="OMA" id="IYWIIQI"/>
<dbReference type="SMART" id="SM00028">
    <property type="entry name" value="TPR"/>
    <property type="match status" value="9"/>
</dbReference>
<dbReference type="PROSITE" id="PS50293">
    <property type="entry name" value="TPR_REGION"/>
    <property type="match status" value="1"/>
</dbReference>
<dbReference type="PROSITE" id="PS50005">
    <property type="entry name" value="TPR"/>
    <property type="match status" value="3"/>
</dbReference>
<dbReference type="InterPro" id="IPR044650">
    <property type="entry name" value="SRFR1-like"/>
</dbReference>
<feature type="region of interest" description="Disordered" evidence="2">
    <location>
        <begin position="161"/>
        <end position="209"/>
    </location>
</feature>
<dbReference type="Pfam" id="PF00515">
    <property type="entry name" value="TPR_1"/>
    <property type="match status" value="1"/>
</dbReference>
<dbReference type="GO" id="GO:0045892">
    <property type="term" value="P:negative regulation of DNA-templated transcription"/>
    <property type="evidence" value="ECO:0007669"/>
    <property type="project" value="InterPro"/>
</dbReference>
<dbReference type="Pfam" id="PF13432">
    <property type="entry name" value="TPR_16"/>
    <property type="match status" value="1"/>
</dbReference>
<sequence length="763" mass="87250">MFRLVKWVRTYKVSREMMESIESIRKEAIKCYQNANYSESIKLINKIIQSDRNDLTAISNRATCHYKLELYQHCIKDCDTVLASQPNNRLMIMRRSMAMSNVKSLAEGAPLLIENAIEMWGDFEITDLLMMNHHKSCSVSPTLTSRHQQQQLEESINFFAASSQPPTTPTATAAPPTPESSSFNSNNNNNNNLSSSIGGGSGGGGYSELRKSTSAEELNDLLEQLSTENFASEISKGNYMVNSGLYEEAIQLFTLIINSNPLIPSAYLGRGTSNAITGNLDDAIYDFSKVIELDNTMGDAYKRRGQSRVAKGMDFEALEDFNQAAIFDRDNDSDIYYQRGLLHYQMRNYERALKDFRKVVEFDRRNKLAWNRVGLCLNIRGFPREAFDAFDRAIELDSQFEAAFTNVGQCWKEIGDYDRSYDAFTQALSIAPNYSNALHLRGILFFNSGKHLQAIQDWTDFLDQDSTIADLRQLRAISNCSIGKYRDSIVDFNYIVENNQLHYSYYQREIALFTHHRLDTPLNGYNMDRLMNVYIKTFLCQRVAPSSLVGYNPQAELSESIVDVDLNYKGNESEQKLIDSALRIGRKLQYDCEGFLPNKRQHLQCGLAAIDIAQTLKKIWNQNNGYMKANSDDTKVEINYKVDDTLIQLQNNNNSSSTNNNILNELSAVQSCKDLYRVMKKDFFVVTPCYSSYRPNTVMEGTRLTLQFVYPEGYEFAIRTPCTPERWQLYDQEMTHIWNELCSSVYKLKNSYSSNNNDSSKKT</sequence>
<dbReference type="InterPro" id="IPR019734">
    <property type="entry name" value="TPR_rpt"/>
</dbReference>
<dbReference type="PANTHER" id="PTHR44749">
    <property type="entry name" value="SUPPRESSOR OF RPS4-RLD 1"/>
    <property type="match status" value="1"/>
</dbReference>
<dbReference type="GeneID" id="31360977"/>
<dbReference type="SUPFAM" id="SSF81901">
    <property type="entry name" value="HCP-like"/>
    <property type="match status" value="1"/>
</dbReference>
<dbReference type="EMBL" id="ADBJ01000025">
    <property type="protein sequence ID" value="EFA81504.1"/>
    <property type="molecule type" value="Genomic_DNA"/>
</dbReference>
<dbReference type="STRING" id="670386.D3BAB7"/>
<dbReference type="AlphaFoldDB" id="D3BAB7"/>
<evidence type="ECO:0000313" key="3">
    <source>
        <dbReference type="EMBL" id="EFA81504.1"/>
    </source>
</evidence>
<keyword evidence="1" id="KW-0802">TPR repeat</keyword>